<gene>
    <name evidence="5" type="ORF">L596_026647</name>
</gene>
<keyword evidence="2" id="KW-0677">Repeat</keyword>
<evidence type="ECO:0008006" key="7">
    <source>
        <dbReference type="Google" id="ProtNLM"/>
    </source>
</evidence>
<keyword evidence="4" id="KW-0732">Signal</keyword>
<dbReference type="Gene3D" id="3.80.10.10">
    <property type="entry name" value="Ribonuclease Inhibitor"/>
    <property type="match status" value="2"/>
</dbReference>
<keyword evidence="1" id="KW-0433">Leucine-rich repeat</keyword>
<dbReference type="OrthoDB" id="1055097at2759"/>
<dbReference type="PANTHER" id="PTHR24366:SF96">
    <property type="entry name" value="LEUCINE RICH REPEAT CONTAINING 53"/>
    <property type="match status" value="1"/>
</dbReference>
<dbReference type="InterPro" id="IPR032675">
    <property type="entry name" value="LRR_dom_sf"/>
</dbReference>
<dbReference type="SMART" id="SM00369">
    <property type="entry name" value="LRR_TYP"/>
    <property type="match status" value="9"/>
</dbReference>
<sequence>MKICNDPLMRLYILTAVCVALAHGQCPALSGPCRCAPSIFEPVAIICERAGSLQNALQAISAAKNIPIDSLAIIDTAMPNINANAFNGFTIIRLVLNRNTINTIDAQAFSGTLADSLVEIDLSDNQLRQVPTQSLAVLQRLKKLYLNRNRLTQLSPSSFLGLEGLLKLELAGNKLTDESLGDGSVFRPLRTLNELSLETNALTVIPSAALANQRETMVNLNLGSNQINTVPRGALDFSVMSSLSLEFNGISDIRPEAFQGVPQLQYLYLTGNKFPQWNKQMFRYIGQLRTLAIGGTPIQLIPADAFEFIPNLIRFEMSEAAVLDIQQGAFQVTRMIQAIIMNKNRLSTVRTDFFQGLDDLYAIDLEGNRIAESQPRAFANLRSLRTLDISNNQLQTMPQDSFDGSFIPEPNDRMVIFACRNPWLCDSRLQWFRRLVRDTDIDIDKPGCTAVCEASVNNCPPVGTPLKEPDLCQPQQEGLFGGNVANMVPYIILAVILTILMLSILLLACIRYAMSHANRKRKVREVDEVGSVFAASSYQYNNHNPGVEYPQNDIDLPPARNLEDHYGPF</sequence>
<organism evidence="5 6">
    <name type="scientific">Steinernema carpocapsae</name>
    <name type="common">Entomopathogenic nematode</name>
    <dbReference type="NCBI Taxonomy" id="34508"/>
    <lineage>
        <taxon>Eukaryota</taxon>
        <taxon>Metazoa</taxon>
        <taxon>Ecdysozoa</taxon>
        <taxon>Nematoda</taxon>
        <taxon>Chromadorea</taxon>
        <taxon>Rhabditida</taxon>
        <taxon>Tylenchina</taxon>
        <taxon>Panagrolaimomorpha</taxon>
        <taxon>Strongyloidoidea</taxon>
        <taxon>Steinernematidae</taxon>
        <taxon>Steinernema</taxon>
    </lineage>
</organism>
<dbReference type="PRINTS" id="PR00019">
    <property type="entry name" value="LEURICHRPT"/>
</dbReference>
<evidence type="ECO:0000313" key="5">
    <source>
        <dbReference type="EMBL" id="TKR62726.1"/>
    </source>
</evidence>
<dbReference type="EMBL" id="AZBU02000010">
    <property type="protein sequence ID" value="TKR62726.1"/>
    <property type="molecule type" value="Genomic_DNA"/>
</dbReference>
<evidence type="ECO:0000256" key="3">
    <source>
        <dbReference type="SAM" id="Phobius"/>
    </source>
</evidence>
<dbReference type="PANTHER" id="PTHR24366">
    <property type="entry name" value="IG(IMMUNOGLOBULIN) AND LRR(LEUCINE RICH REPEAT) DOMAINS"/>
    <property type="match status" value="1"/>
</dbReference>
<dbReference type="Proteomes" id="UP000298663">
    <property type="component" value="Unassembled WGS sequence"/>
</dbReference>
<reference evidence="5 6" key="1">
    <citation type="journal article" date="2015" name="Genome Biol.">
        <title>Comparative genomics of Steinernema reveals deeply conserved gene regulatory networks.</title>
        <authorList>
            <person name="Dillman A.R."/>
            <person name="Macchietto M."/>
            <person name="Porter C.F."/>
            <person name="Rogers A."/>
            <person name="Williams B."/>
            <person name="Antoshechkin I."/>
            <person name="Lee M.M."/>
            <person name="Goodwin Z."/>
            <person name="Lu X."/>
            <person name="Lewis E.E."/>
            <person name="Goodrich-Blair H."/>
            <person name="Stock S.P."/>
            <person name="Adams B.J."/>
            <person name="Sternberg P.W."/>
            <person name="Mortazavi A."/>
        </authorList>
    </citation>
    <scope>NUCLEOTIDE SEQUENCE [LARGE SCALE GENOMIC DNA]</scope>
    <source>
        <strain evidence="5 6">ALL</strain>
    </source>
</reference>
<proteinExistence type="predicted"/>
<protein>
    <recommendedName>
        <fullName evidence="7">LRRCT domain-containing protein</fullName>
    </recommendedName>
</protein>
<comment type="caution">
    <text evidence="5">The sequence shown here is derived from an EMBL/GenBank/DDBJ whole genome shotgun (WGS) entry which is preliminary data.</text>
</comment>
<reference evidence="5 6" key="2">
    <citation type="journal article" date="2019" name="G3 (Bethesda)">
        <title>Hybrid Assembly of the Genome of the Entomopathogenic Nematode Steinernema carpocapsae Identifies the X-Chromosome.</title>
        <authorList>
            <person name="Serra L."/>
            <person name="Macchietto M."/>
            <person name="Macias-Munoz A."/>
            <person name="McGill C.J."/>
            <person name="Rodriguez I.M."/>
            <person name="Rodriguez B."/>
            <person name="Murad R."/>
            <person name="Mortazavi A."/>
        </authorList>
    </citation>
    <scope>NUCLEOTIDE SEQUENCE [LARGE SCALE GENOMIC DNA]</scope>
    <source>
        <strain evidence="5 6">ALL</strain>
    </source>
</reference>
<evidence type="ECO:0000256" key="1">
    <source>
        <dbReference type="ARBA" id="ARBA00022614"/>
    </source>
</evidence>
<evidence type="ECO:0000256" key="2">
    <source>
        <dbReference type="ARBA" id="ARBA00022737"/>
    </source>
</evidence>
<dbReference type="Pfam" id="PF13855">
    <property type="entry name" value="LRR_8"/>
    <property type="match status" value="3"/>
</dbReference>
<accession>A0A4U5M202</accession>
<evidence type="ECO:0000313" key="6">
    <source>
        <dbReference type="Proteomes" id="UP000298663"/>
    </source>
</evidence>
<dbReference type="PROSITE" id="PS51450">
    <property type="entry name" value="LRR"/>
    <property type="match status" value="2"/>
</dbReference>
<keyword evidence="6" id="KW-1185">Reference proteome</keyword>
<evidence type="ECO:0000256" key="4">
    <source>
        <dbReference type="SAM" id="SignalP"/>
    </source>
</evidence>
<dbReference type="InterPro" id="IPR003591">
    <property type="entry name" value="Leu-rich_rpt_typical-subtyp"/>
</dbReference>
<feature type="chain" id="PRO_5020873967" description="LRRCT domain-containing protein" evidence="4">
    <location>
        <begin position="25"/>
        <end position="569"/>
    </location>
</feature>
<keyword evidence="3" id="KW-1133">Transmembrane helix</keyword>
<keyword evidence="3" id="KW-0812">Transmembrane</keyword>
<dbReference type="STRING" id="34508.A0A4U5M202"/>
<dbReference type="InterPro" id="IPR001611">
    <property type="entry name" value="Leu-rich_rpt"/>
</dbReference>
<name>A0A4U5M202_STECR</name>
<dbReference type="AlphaFoldDB" id="A0A4U5M202"/>
<feature type="transmembrane region" description="Helical" evidence="3">
    <location>
        <begin position="490"/>
        <end position="514"/>
    </location>
</feature>
<feature type="signal peptide" evidence="4">
    <location>
        <begin position="1"/>
        <end position="24"/>
    </location>
</feature>
<keyword evidence="3" id="KW-0472">Membrane</keyword>
<dbReference type="SUPFAM" id="SSF52058">
    <property type="entry name" value="L domain-like"/>
    <property type="match status" value="1"/>
</dbReference>